<evidence type="ECO:0000313" key="7">
    <source>
        <dbReference type="EMBL" id="KAL3315696.1"/>
    </source>
</evidence>
<gene>
    <name evidence="7" type="ORF">Ciccas_005664</name>
</gene>
<feature type="transmembrane region" description="Helical" evidence="6">
    <location>
        <begin position="219"/>
        <end position="242"/>
    </location>
</feature>
<sequence>MIPYITSYLRDSGNEVFLSAVALAFQGFSMPLGGLFVRKVGFRITAILSCSIQSLGIILTYWTIKAGLIAVIFTYSVMMAIGFGLAYSVVLQLAVMWFPHKRGLVVGLIVGGFGAGSLIFSPIQYAFINPENKKVNNITQFFDDPDLLDRIPYVFLLCGGIIVVIQTIGCILLRQKPERKSVSPEHVIVYIIPDRLLMYYCLVQVSIKFGATLVNDDYYLTIVATMSAIFNAGGRICWGLIVDKLSFKLSIYLMLGLWCFSQITFPFLSKVSSINTVKALYALWVALLFFSFSGTFVLMPTATSKIFKPINMSIVYGFVFSAFVSLPHSFDFFYSPLEASVVLFCPST</sequence>
<evidence type="ECO:0000256" key="1">
    <source>
        <dbReference type="ARBA" id="ARBA00004141"/>
    </source>
</evidence>
<dbReference type="SUPFAM" id="SSF103473">
    <property type="entry name" value="MFS general substrate transporter"/>
    <property type="match status" value="1"/>
</dbReference>
<feature type="transmembrane region" description="Helical" evidence="6">
    <location>
        <begin position="16"/>
        <end position="37"/>
    </location>
</feature>
<comment type="caution">
    <text evidence="7">The sequence shown here is derived from an EMBL/GenBank/DDBJ whole genome shotgun (WGS) entry which is preliminary data.</text>
</comment>
<name>A0ABD2QBN5_9PLAT</name>
<dbReference type="GO" id="GO:0016020">
    <property type="term" value="C:membrane"/>
    <property type="evidence" value="ECO:0007669"/>
    <property type="project" value="UniProtKB-SubCell"/>
</dbReference>
<evidence type="ECO:0000313" key="8">
    <source>
        <dbReference type="Proteomes" id="UP001626550"/>
    </source>
</evidence>
<dbReference type="AlphaFoldDB" id="A0ABD2QBN5"/>
<keyword evidence="3 6" id="KW-0812">Transmembrane</keyword>
<dbReference type="InterPro" id="IPR036259">
    <property type="entry name" value="MFS_trans_sf"/>
</dbReference>
<feature type="transmembrane region" description="Helical" evidence="6">
    <location>
        <begin position="68"/>
        <end position="91"/>
    </location>
</feature>
<feature type="transmembrane region" description="Helical" evidence="6">
    <location>
        <begin position="103"/>
        <end position="127"/>
    </location>
</feature>
<proteinExistence type="predicted"/>
<keyword evidence="5 6" id="KW-0472">Membrane</keyword>
<evidence type="ECO:0008006" key="9">
    <source>
        <dbReference type="Google" id="ProtNLM"/>
    </source>
</evidence>
<feature type="transmembrane region" description="Helical" evidence="6">
    <location>
        <begin position="187"/>
        <end position="207"/>
    </location>
</feature>
<keyword evidence="8" id="KW-1185">Reference proteome</keyword>
<feature type="transmembrane region" description="Helical" evidence="6">
    <location>
        <begin position="249"/>
        <end position="268"/>
    </location>
</feature>
<protein>
    <recommendedName>
        <fullName evidence="9">Oxalate:formate antiporter</fullName>
    </recommendedName>
</protein>
<dbReference type="InterPro" id="IPR011701">
    <property type="entry name" value="MFS"/>
</dbReference>
<feature type="transmembrane region" description="Helical" evidence="6">
    <location>
        <begin position="310"/>
        <end position="330"/>
    </location>
</feature>
<organism evidence="7 8">
    <name type="scientific">Cichlidogyrus casuarinus</name>
    <dbReference type="NCBI Taxonomy" id="1844966"/>
    <lineage>
        <taxon>Eukaryota</taxon>
        <taxon>Metazoa</taxon>
        <taxon>Spiralia</taxon>
        <taxon>Lophotrochozoa</taxon>
        <taxon>Platyhelminthes</taxon>
        <taxon>Monogenea</taxon>
        <taxon>Monopisthocotylea</taxon>
        <taxon>Dactylogyridea</taxon>
        <taxon>Ancyrocephalidae</taxon>
        <taxon>Cichlidogyrus</taxon>
    </lineage>
</organism>
<evidence type="ECO:0000256" key="4">
    <source>
        <dbReference type="ARBA" id="ARBA00022989"/>
    </source>
</evidence>
<evidence type="ECO:0000256" key="5">
    <source>
        <dbReference type="ARBA" id="ARBA00023136"/>
    </source>
</evidence>
<dbReference type="PANTHER" id="PTHR43385">
    <property type="entry name" value="RIBOFLAVIN TRANSPORTER RIBJ"/>
    <property type="match status" value="1"/>
</dbReference>
<feature type="transmembrane region" description="Helical" evidence="6">
    <location>
        <begin position="151"/>
        <end position="175"/>
    </location>
</feature>
<feature type="transmembrane region" description="Helical" evidence="6">
    <location>
        <begin position="44"/>
        <end position="62"/>
    </location>
</feature>
<dbReference type="Proteomes" id="UP001626550">
    <property type="component" value="Unassembled WGS sequence"/>
</dbReference>
<dbReference type="EMBL" id="JBJKFK010000685">
    <property type="protein sequence ID" value="KAL3315696.1"/>
    <property type="molecule type" value="Genomic_DNA"/>
</dbReference>
<comment type="subcellular location">
    <subcellularLocation>
        <location evidence="1">Membrane</location>
        <topology evidence="1">Multi-pass membrane protein</topology>
    </subcellularLocation>
</comment>
<dbReference type="PANTHER" id="PTHR43385:SF1">
    <property type="entry name" value="RIBOFLAVIN TRANSPORTER RIBJ"/>
    <property type="match status" value="1"/>
</dbReference>
<feature type="transmembrane region" description="Helical" evidence="6">
    <location>
        <begin position="280"/>
        <end position="298"/>
    </location>
</feature>
<accession>A0ABD2QBN5</accession>
<evidence type="ECO:0000256" key="6">
    <source>
        <dbReference type="SAM" id="Phobius"/>
    </source>
</evidence>
<dbReference type="Gene3D" id="1.20.1250.20">
    <property type="entry name" value="MFS general substrate transporter like domains"/>
    <property type="match status" value="2"/>
</dbReference>
<keyword evidence="4 6" id="KW-1133">Transmembrane helix</keyword>
<keyword evidence="2" id="KW-0813">Transport</keyword>
<reference evidence="7 8" key="1">
    <citation type="submission" date="2024-11" db="EMBL/GenBank/DDBJ databases">
        <title>Adaptive evolution of stress response genes in parasites aligns with host niche diversity.</title>
        <authorList>
            <person name="Hahn C."/>
            <person name="Resl P."/>
        </authorList>
    </citation>
    <scope>NUCLEOTIDE SEQUENCE [LARGE SCALE GENOMIC DNA]</scope>
    <source>
        <strain evidence="7">EGGRZ-B1_66</strain>
        <tissue evidence="7">Body</tissue>
    </source>
</reference>
<evidence type="ECO:0000256" key="3">
    <source>
        <dbReference type="ARBA" id="ARBA00022692"/>
    </source>
</evidence>
<dbReference type="InterPro" id="IPR052983">
    <property type="entry name" value="MFS_Riboflavin_Transporter"/>
</dbReference>
<dbReference type="Pfam" id="PF07690">
    <property type="entry name" value="MFS_1"/>
    <property type="match status" value="1"/>
</dbReference>
<evidence type="ECO:0000256" key="2">
    <source>
        <dbReference type="ARBA" id="ARBA00022448"/>
    </source>
</evidence>